<dbReference type="InterPro" id="IPR001841">
    <property type="entry name" value="Znf_RING"/>
</dbReference>
<keyword evidence="5 8" id="KW-0863">Zinc-finger</keyword>
<feature type="domain" description="RING-type" evidence="10">
    <location>
        <begin position="222"/>
        <end position="263"/>
    </location>
</feature>
<dbReference type="InterPro" id="IPR013083">
    <property type="entry name" value="Znf_RING/FYVE/PHD"/>
</dbReference>
<dbReference type="EMBL" id="WOCE01000011">
    <property type="protein sequence ID" value="KAE9604062.1"/>
    <property type="molecule type" value="Genomic_DNA"/>
</dbReference>
<keyword evidence="12" id="KW-1185">Reference proteome</keyword>
<organism evidence="11 12">
    <name type="scientific">Lupinus albus</name>
    <name type="common">White lupine</name>
    <name type="synonym">Lupinus termis</name>
    <dbReference type="NCBI Taxonomy" id="3870"/>
    <lineage>
        <taxon>Eukaryota</taxon>
        <taxon>Viridiplantae</taxon>
        <taxon>Streptophyta</taxon>
        <taxon>Embryophyta</taxon>
        <taxon>Tracheophyta</taxon>
        <taxon>Spermatophyta</taxon>
        <taxon>Magnoliopsida</taxon>
        <taxon>eudicotyledons</taxon>
        <taxon>Gunneridae</taxon>
        <taxon>Pentapetalae</taxon>
        <taxon>rosids</taxon>
        <taxon>fabids</taxon>
        <taxon>Fabales</taxon>
        <taxon>Fabaceae</taxon>
        <taxon>Papilionoideae</taxon>
        <taxon>50 kb inversion clade</taxon>
        <taxon>genistoids sensu lato</taxon>
        <taxon>core genistoids</taxon>
        <taxon>Genisteae</taxon>
        <taxon>Lupinus</taxon>
    </lineage>
</organism>
<dbReference type="EC" id="2.3.2.27" evidence="2"/>
<comment type="catalytic activity">
    <reaction evidence="1">
        <text>S-ubiquitinyl-[E2 ubiquitin-conjugating enzyme]-L-cysteine + [acceptor protein]-L-lysine = [E2 ubiquitin-conjugating enzyme]-L-cysteine + N(6)-ubiquitinyl-[acceptor protein]-L-lysine.</text>
        <dbReference type="EC" id="2.3.2.27"/>
    </reaction>
</comment>
<evidence type="ECO:0000256" key="4">
    <source>
        <dbReference type="ARBA" id="ARBA00022723"/>
    </source>
</evidence>
<accession>A0A6A4PRN7</accession>
<evidence type="ECO:0000256" key="3">
    <source>
        <dbReference type="ARBA" id="ARBA00022679"/>
    </source>
</evidence>
<keyword evidence="9" id="KW-0472">Membrane</keyword>
<dbReference type="GO" id="GO:0016567">
    <property type="term" value="P:protein ubiquitination"/>
    <property type="evidence" value="ECO:0007669"/>
    <property type="project" value="UniProtKB-ARBA"/>
</dbReference>
<sequence length="271" mass="31010">MSPLSKFINYNVVISCILVLVLLHSLTDSFLFFIKQRHFMEGPSMPFEFNAEVTTTPFDENDLSIYQSLAQDNTGDFFNFKINVRDRIICLTREELQQPLSRTPYYFESSYEIIILLPCPQFLESGLVSVFPDNIVPPALLHAIAPTVMTFATDLCESSGETIPCRMYNLVLNIVVVKLYDDVVDTMMEESAREVRTVPASKAAIESLKKVNLEKGMSRESCSICLEEFNGEEEVLAMPCKHMYHQECIFHWLQRCDTCPLCRYSMNKSST</sequence>
<gene>
    <name evidence="11" type="ORF">Lalb_Chr11g0067361</name>
</gene>
<feature type="transmembrane region" description="Helical" evidence="9">
    <location>
        <begin position="12"/>
        <end position="34"/>
    </location>
</feature>
<keyword evidence="3" id="KW-0808">Transferase</keyword>
<comment type="caution">
    <text evidence="11">The sequence shown here is derived from an EMBL/GenBank/DDBJ whole genome shotgun (WGS) entry which is preliminary data.</text>
</comment>
<dbReference type="SUPFAM" id="SSF57850">
    <property type="entry name" value="RING/U-box"/>
    <property type="match status" value="1"/>
</dbReference>
<name>A0A6A4PRN7_LUPAL</name>
<keyword evidence="6" id="KW-0833">Ubl conjugation pathway</keyword>
<dbReference type="FunFam" id="3.30.40.10:FF:000127">
    <property type="entry name" value="E3 ubiquitin-protein ligase RNF181"/>
    <property type="match status" value="1"/>
</dbReference>
<keyword evidence="9" id="KW-0812">Transmembrane</keyword>
<evidence type="ECO:0000313" key="12">
    <source>
        <dbReference type="Proteomes" id="UP000447434"/>
    </source>
</evidence>
<evidence type="ECO:0000259" key="10">
    <source>
        <dbReference type="PROSITE" id="PS50089"/>
    </source>
</evidence>
<evidence type="ECO:0000256" key="5">
    <source>
        <dbReference type="ARBA" id="ARBA00022771"/>
    </source>
</evidence>
<evidence type="ECO:0000256" key="9">
    <source>
        <dbReference type="SAM" id="Phobius"/>
    </source>
</evidence>
<dbReference type="GO" id="GO:0005634">
    <property type="term" value="C:nucleus"/>
    <property type="evidence" value="ECO:0007669"/>
    <property type="project" value="TreeGrafter"/>
</dbReference>
<evidence type="ECO:0000256" key="8">
    <source>
        <dbReference type="PROSITE-ProRule" id="PRU00175"/>
    </source>
</evidence>
<reference evidence="12" key="1">
    <citation type="journal article" date="2020" name="Nat. Commun.">
        <title>Genome sequence of the cluster root forming white lupin.</title>
        <authorList>
            <person name="Hufnagel B."/>
            <person name="Marques A."/>
            <person name="Soriano A."/>
            <person name="Marques L."/>
            <person name="Divol F."/>
            <person name="Doumas P."/>
            <person name="Sallet E."/>
            <person name="Mancinotti D."/>
            <person name="Carrere S."/>
            <person name="Marande W."/>
            <person name="Arribat S."/>
            <person name="Keller J."/>
            <person name="Huneau C."/>
            <person name="Blein T."/>
            <person name="Aime D."/>
            <person name="Laguerre M."/>
            <person name="Taylor J."/>
            <person name="Schubert V."/>
            <person name="Nelson M."/>
            <person name="Geu-Flores F."/>
            <person name="Crespi M."/>
            <person name="Gallardo-Guerrero K."/>
            <person name="Delaux P.-M."/>
            <person name="Salse J."/>
            <person name="Berges H."/>
            <person name="Guyot R."/>
            <person name="Gouzy J."/>
            <person name="Peret B."/>
        </authorList>
    </citation>
    <scope>NUCLEOTIDE SEQUENCE [LARGE SCALE GENOMIC DNA]</scope>
    <source>
        <strain evidence="12">cv. Amiga</strain>
    </source>
</reference>
<dbReference type="PROSITE" id="PS50089">
    <property type="entry name" value="ZF_RING_2"/>
    <property type="match status" value="1"/>
</dbReference>
<dbReference type="GO" id="GO:0061630">
    <property type="term" value="F:ubiquitin protein ligase activity"/>
    <property type="evidence" value="ECO:0007669"/>
    <property type="project" value="UniProtKB-EC"/>
</dbReference>
<keyword evidence="4" id="KW-0479">Metal-binding</keyword>
<dbReference type="InterPro" id="IPR051834">
    <property type="entry name" value="RING_finger_E3_ligase"/>
</dbReference>
<protein>
    <recommendedName>
        <fullName evidence="2">RING-type E3 ubiquitin transferase</fullName>
        <ecNumber evidence="2">2.3.2.27</ecNumber>
    </recommendedName>
</protein>
<dbReference type="GO" id="GO:0006511">
    <property type="term" value="P:ubiquitin-dependent protein catabolic process"/>
    <property type="evidence" value="ECO:0007669"/>
    <property type="project" value="TreeGrafter"/>
</dbReference>
<dbReference type="Gene3D" id="3.30.40.10">
    <property type="entry name" value="Zinc/RING finger domain, C3HC4 (zinc finger)"/>
    <property type="match status" value="1"/>
</dbReference>
<dbReference type="Proteomes" id="UP000447434">
    <property type="component" value="Chromosome 11"/>
</dbReference>
<evidence type="ECO:0000313" key="11">
    <source>
        <dbReference type="EMBL" id="KAE9604062.1"/>
    </source>
</evidence>
<dbReference type="GO" id="GO:0008270">
    <property type="term" value="F:zinc ion binding"/>
    <property type="evidence" value="ECO:0007669"/>
    <property type="project" value="UniProtKB-KW"/>
</dbReference>
<proteinExistence type="predicted"/>
<dbReference type="PANTHER" id="PTHR45931">
    <property type="entry name" value="SI:CH211-59O9.10"/>
    <property type="match status" value="1"/>
</dbReference>
<dbReference type="AlphaFoldDB" id="A0A6A4PRN7"/>
<evidence type="ECO:0000256" key="1">
    <source>
        <dbReference type="ARBA" id="ARBA00000900"/>
    </source>
</evidence>
<keyword evidence="9" id="KW-1133">Transmembrane helix</keyword>
<evidence type="ECO:0000256" key="7">
    <source>
        <dbReference type="ARBA" id="ARBA00022833"/>
    </source>
</evidence>
<evidence type="ECO:0000256" key="6">
    <source>
        <dbReference type="ARBA" id="ARBA00022786"/>
    </source>
</evidence>
<dbReference type="Pfam" id="PF13639">
    <property type="entry name" value="zf-RING_2"/>
    <property type="match status" value="1"/>
</dbReference>
<keyword evidence="7" id="KW-0862">Zinc</keyword>
<dbReference type="PANTHER" id="PTHR45931:SF16">
    <property type="entry name" value="RING_U-BOX SUPERFAMILY PROTEIN"/>
    <property type="match status" value="1"/>
</dbReference>
<evidence type="ECO:0000256" key="2">
    <source>
        <dbReference type="ARBA" id="ARBA00012483"/>
    </source>
</evidence>
<dbReference type="OrthoDB" id="3365801at2759"/>
<dbReference type="SMART" id="SM00184">
    <property type="entry name" value="RING"/>
    <property type="match status" value="1"/>
</dbReference>